<keyword evidence="3" id="KW-1185">Reference proteome</keyword>
<protein>
    <submittedName>
        <fullName evidence="2">DUF5672 family protein</fullName>
    </submittedName>
</protein>
<feature type="domain" description="DUF5672" evidence="1">
    <location>
        <begin position="60"/>
        <end position="255"/>
    </location>
</feature>
<evidence type="ECO:0000259" key="1">
    <source>
        <dbReference type="Pfam" id="PF18922"/>
    </source>
</evidence>
<comment type="caution">
    <text evidence="2">The sequence shown here is derived from an EMBL/GenBank/DDBJ whole genome shotgun (WGS) entry which is preliminary data.</text>
</comment>
<reference evidence="3" key="1">
    <citation type="journal article" date="2019" name="Int. J. Syst. Evol. Microbiol.">
        <title>The Global Catalogue of Microorganisms (GCM) 10K type strain sequencing project: providing services to taxonomists for standard genome sequencing and annotation.</title>
        <authorList>
            <consortium name="The Broad Institute Genomics Platform"/>
            <consortium name="The Broad Institute Genome Sequencing Center for Infectious Disease"/>
            <person name="Wu L."/>
            <person name="Ma J."/>
        </authorList>
    </citation>
    <scope>NUCLEOTIDE SEQUENCE [LARGE SCALE GENOMIC DNA]</scope>
    <source>
        <strain evidence="3">CCUG 55250</strain>
    </source>
</reference>
<organism evidence="2 3">
    <name type="scientific">Larkinella bovis</name>
    <dbReference type="NCBI Taxonomy" id="683041"/>
    <lineage>
        <taxon>Bacteria</taxon>
        <taxon>Pseudomonadati</taxon>
        <taxon>Bacteroidota</taxon>
        <taxon>Cytophagia</taxon>
        <taxon>Cytophagales</taxon>
        <taxon>Spirosomataceae</taxon>
        <taxon>Larkinella</taxon>
    </lineage>
</organism>
<evidence type="ECO:0000313" key="2">
    <source>
        <dbReference type="EMBL" id="MFC5413073.1"/>
    </source>
</evidence>
<gene>
    <name evidence="2" type="ORF">ACFPMF_27360</name>
</gene>
<dbReference type="Pfam" id="PF18922">
    <property type="entry name" value="DUF5672"/>
    <property type="match status" value="1"/>
</dbReference>
<sequence length="272" mass="32295">MQVVVIPIYKKDLTNFEVKSLRQCYRLLGKYRIVLVCSNKLNTYLYEKVSEECGVVVSKEYFNASYFESISGYNRLLLSMDFYKRFDGHIYMLIYQLDSYIFKNNLEEWCGLNVDYIGAPLIGDYDKYIYDPLNMVVGNGGFSLRKISSFVDRFSYKKRLFSFHGLLVKNDALNIRKFYRRIPLAFLMSLGYRNSFGHYASNWRYNEDDFWCSFLKGTPLGLSTPSFSKAIQFSFERFPSILYQLNNFELPFGCHAWEKYEYESFWGKYIHV</sequence>
<proteinExistence type="predicted"/>
<dbReference type="InterPro" id="IPR043729">
    <property type="entry name" value="DUF5672"/>
</dbReference>
<name>A0ABW0IL76_9BACT</name>
<accession>A0ABW0IL76</accession>
<dbReference type="RefSeq" id="WP_379851238.1">
    <property type="nucleotide sequence ID" value="NZ_JBHSMA010000019.1"/>
</dbReference>
<dbReference type="Proteomes" id="UP001596106">
    <property type="component" value="Unassembled WGS sequence"/>
</dbReference>
<evidence type="ECO:0000313" key="3">
    <source>
        <dbReference type="Proteomes" id="UP001596106"/>
    </source>
</evidence>
<dbReference type="EMBL" id="JBHSMA010000019">
    <property type="protein sequence ID" value="MFC5413073.1"/>
    <property type="molecule type" value="Genomic_DNA"/>
</dbReference>